<dbReference type="Proteomes" id="UP001352852">
    <property type="component" value="Unassembled WGS sequence"/>
</dbReference>
<comment type="caution">
    <text evidence="1">The sequence shown here is derived from an EMBL/GenBank/DDBJ whole genome shotgun (WGS) entry which is preliminary data.</text>
</comment>
<reference evidence="1 2" key="1">
    <citation type="submission" date="2021-06" db="EMBL/GenBank/DDBJ databases">
        <authorList>
            <person name="Palmer J.M."/>
        </authorList>
    </citation>
    <scope>NUCLEOTIDE SEQUENCE [LARGE SCALE GENOMIC DNA]</scope>
    <source>
        <strain evidence="1 2">CL_MEX2019</strain>
        <tissue evidence="1">Muscle</tissue>
    </source>
</reference>
<accession>A0ABU7F5L1</accession>
<sequence length="143" mass="15996">MKVSPFVGKIQAESFTQADSCFLMSWTLNQSCWCSLSRTPPSHWCRVWRTRGPSIPAYLCWPQLRGPCALLWSSQIAEKEAGAVRTFCSSEVGLSIQEKMWCCIASSLMFTSASSNTVWSNGSLLREKSTGSGWDGSRELWLQ</sequence>
<evidence type="ECO:0000313" key="2">
    <source>
        <dbReference type="Proteomes" id="UP001352852"/>
    </source>
</evidence>
<keyword evidence="2" id="KW-1185">Reference proteome</keyword>
<organism evidence="1 2">
    <name type="scientific">Characodon lateralis</name>
    <dbReference type="NCBI Taxonomy" id="208331"/>
    <lineage>
        <taxon>Eukaryota</taxon>
        <taxon>Metazoa</taxon>
        <taxon>Chordata</taxon>
        <taxon>Craniata</taxon>
        <taxon>Vertebrata</taxon>
        <taxon>Euteleostomi</taxon>
        <taxon>Actinopterygii</taxon>
        <taxon>Neopterygii</taxon>
        <taxon>Teleostei</taxon>
        <taxon>Neoteleostei</taxon>
        <taxon>Acanthomorphata</taxon>
        <taxon>Ovalentaria</taxon>
        <taxon>Atherinomorphae</taxon>
        <taxon>Cyprinodontiformes</taxon>
        <taxon>Goodeidae</taxon>
        <taxon>Characodon</taxon>
    </lineage>
</organism>
<dbReference type="EMBL" id="JAHUTJ010076376">
    <property type="protein sequence ID" value="MED6294728.1"/>
    <property type="molecule type" value="Genomic_DNA"/>
</dbReference>
<gene>
    <name evidence="1" type="ORF">CHARACLAT_024012</name>
</gene>
<proteinExistence type="predicted"/>
<protein>
    <submittedName>
        <fullName evidence="1">Uncharacterized protein</fullName>
    </submittedName>
</protein>
<name>A0ABU7F5L1_9TELE</name>
<evidence type="ECO:0000313" key="1">
    <source>
        <dbReference type="EMBL" id="MED6294728.1"/>
    </source>
</evidence>